<comment type="caution">
    <text evidence="1">The sequence shown here is derived from an EMBL/GenBank/DDBJ whole genome shotgun (WGS) entry which is preliminary data.</text>
</comment>
<dbReference type="EMBL" id="JABELX010000004">
    <property type="protein sequence ID" value="NNH70860.1"/>
    <property type="molecule type" value="Genomic_DNA"/>
</dbReference>
<dbReference type="InterPro" id="IPR036291">
    <property type="entry name" value="NAD(P)-bd_dom_sf"/>
</dbReference>
<evidence type="ECO:0000313" key="1">
    <source>
        <dbReference type="EMBL" id="NNH70860.1"/>
    </source>
</evidence>
<accession>A0A849C347</accession>
<dbReference type="RefSeq" id="WP_067523282.1">
    <property type="nucleotide sequence ID" value="NZ_JABELX010000004.1"/>
</dbReference>
<dbReference type="Gene3D" id="3.40.50.720">
    <property type="entry name" value="NAD(P)-binding Rossmann-like Domain"/>
    <property type="match status" value="1"/>
</dbReference>
<dbReference type="AlphaFoldDB" id="A0A849C347"/>
<dbReference type="SUPFAM" id="SSF51735">
    <property type="entry name" value="NAD(P)-binding Rossmann-fold domains"/>
    <property type="match status" value="1"/>
</dbReference>
<dbReference type="Proteomes" id="UP000586827">
    <property type="component" value="Unassembled WGS sequence"/>
</dbReference>
<sequence>MTDMRIGFVGTGWIGESIVELLLAPGRRSRVLAPRDEVRRPLTAADATLAEAVRDRARRIPADQGDRVESSTRLNA</sequence>
<keyword evidence="2" id="KW-1185">Reference proteome</keyword>
<protein>
    <submittedName>
        <fullName evidence="1">Uncharacterized protein</fullName>
    </submittedName>
</protein>
<evidence type="ECO:0000313" key="2">
    <source>
        <dbReference type="Proteomes" id="UP000586827"/>
    </source>
</evidence>
<name>A0A849C347_9NOCA</name>
<proteinExistence type="predicted"/>
<gene>
    <name evidence="1" type="ORF">HLB23_13470</name>
</gene>
<organism evidence="1 2">
    <name type="scientific">Nocardia uniformis</name>
    <dbReference type="NCBI Taxonomy" id="53432"/>
    <lineage>
        <taxon>Bacteria</taxon>
        <taxon>Bacillati</taxon>
        <taxon>Actinomycetota</taxon>
        <taxon>Actinomycetes</taxon>
        <taxon>Mycobacteriales</taxon>
        <taxon>Nocardiaceae</taxon>
        <taxon>Nocardia</taxon>
    </lineage>
</organism>
<reference evidence="1 2" key="1">
    <citation type="submission" date="2020-05" db="EMBL/GenBank/DDBJ databases">
        <title>MicrobeNet Type strains.</title>
        <authorList>
            <person name="Nicholson A.C."/>
        </authorList>
    </citation>
    <scope>NUCLEOTIDE SEQUENCE [LARGE SCALE GENOMIC DNA]</scope>
    <source>
        <strain evidence="1 2">JCM 3224</strain>
    </source>
</reference>